<comment type="similarity">
    <text evidence="2 10">Belongs to the organic radical-activating enzymes family.</text>
</comment>
<dbReference type="GO" id="GO:0043365">
    <property type="term" value="F:[formate-C-acetyltransferase]-activating enzyme activity"/>
    <property type="evidence" value="ECO:0007669"/>
    <property type="project" value="UniProtKB-UniRule"/>
</dbReference>
<sequence>MKENVCGYVHSFQSLGAVDGPGLRCVVFMQGCPLRCAYCHNPDTWALPDQAPGCRPYTPEQMAEKISRYKVYLKNGGVTVSGGEALMQPDFVRELFILLKKEGIHTALDTSCVGNPEKAAQVLSYTDLVLADLKFSNREDYKQYCGASMEQVLDFIRLTQTMEIPLWIRHVVVPGLNDRKEQILETGRIASQFTNLEKFELLPFRKICMSKYEQMGIDFPLKDHEACSEKHIKALEEFLRQELGEKLPGLRA</sequence>
<dbReference type="InterPro" id="IPR034457">
    <property type="entry name" value="Organic_radical-activating"/>
</dbReference>
<organism evidence="12 13">
    <name type="scientific">Candidatus Scybalocola faecigallinarum</name>
    <dbReference type="NCBI Taxonomy" id="2840941"/>
    <lineage>
        <taxon>Bacteria</taxon>
        <taxon>Bacillati</taxon>
        <taxon>Bacillota</taxon>
        <taxon>Clostridia</taxon>
        <taxon>Lachnospirales</taxon>
        <taxon>Lachnospiraceae</taxon>
        <taxon>Lachnospiraceae incertae sedis</taxon>
        <taxon>Candidatus Scybalocola (ex Gilroy et al. 2021)</taxon>
    </lineage>
</organism>
<dbReference type="Proteomes" id="UP000823927">
    <property type="component" value="Unassembled WGS sequence"/>
</dbReference>
<dbReference type="GO" id="GO:0005737">
    <property type="term" value="C:cytoplasm"/>
    <property type="evidence" value="ECO:0007669"/>
    <property type="project" value="UniProtKB-SubCell"/>
</dbReference>
<evidence type="ECO:0000256" key="10">
    <source>
        <dbReference type="RuleBase" id="RU362053"/>
    </source>
</evidence>
<keyword evidence="12" id="KW-0456">Lyase</keyword>
<evidence type="ECO:0000256" key="3">
    <source>
        <dbReference type="ARBA" id="ARBA00021356"/>
    </source>
</evidence>
<evidence type="ECO:0000256" key="2">
    <source>
        <dbReference type="ARBA" id="ARBA00009777"/>
    </source>
</evidence>
<evidence type="ECO:0000256" key="6">
    <source>
        <dbReference type="ARBA" id="ARBA00022723"/>
    </source>
</evidence>
<dbReference type="InterPro" id="IPR012838">
    <property type="entry name" value="PFL1_activating"/>
</dbReference>
<keyword evidence="5 10" id="KW-0949">S-adenosyl-L-methionine</keyword>
<comment type="subcellular location">
    <subcellularLocation>
        <location evidence="10">Cytoplasm</location>
    </subcellularLocation>
</comment>
<keyword evidence="10" id="KW-0963">Cytoplasm</keyword>
<dbReference type="GO" id="GO:0016829">
    <property type="term" value="F:lyase activity"/>
    <property type="evidence" value="ECO:0007669"/>
    <property type="project" value="UniProtKB-KW"/>
</dbReference>
<dbReference type="GO" id="GO:0046872">
    <property type="term" value="F:metal ion binding"/>
    <property type="evidence" value="ECO:0007669"/>
    <property type="project" value="UniProtKB-UniRule"/>
</dbReference>
<dbReference type="InterPro" id="IPR013785">
    <property type="entry name" value="Aldolase_TIM"/>
</dbReference>
<evidence type="ECO:0000313" key="13">
    <source>
        <dbReference type="Proteomes" id="UP000823927"/>
    </source>
</evidence>
<comment type="catalytic activity">
    <reaction evidence="10">
        <text>glycyl-[formate C-acetyltransferase] + reduced [flavodoxin] + S-adenosyl-L-methionine = glycin-2-yl radical-[formate C-acetyltransferase] + semiquinone [flavodoxin] + 5'-deoxyadenosine + L-methionine + H(+)</text>
        <dbReference type="Rhea" id="RHEA:19225"/>
        <dbReference type="Rhea" id="RHEA-COMP:10622"/>
        <dbReference type="Rhea" id="RHEA-COMP:12190"/>
        <dbReference type="Rhea" id="RHEA-COMP:12191"/>
        <dbReference type="Rhea" id="RHEA-COMP:14480"/>
        <dbReference type="ChEBI" id="CHEBI:15378"/>
        <dbReference type="ChEBI" id="CHEBI:17319"/>
        <dbReference type="ChEBI" id="CHEBI:29947"/>
        <dbReference type="ChEBI" id="CHEBI:32722"/>
        <dbReference type="ChEBI" id="CHEBI:57618"/>
        <dbReference type="ChEBI" id="CHEBI:57844"/>
        <dbReference type="ChEBI" id="CHEBI:59789"/>
        <dbReference type="ChEBI" id="CHEBI:140311"/>
        <dbReference type="EC" id="1.97.1.4"/>
    </reaction>
</comment>
<keyword evidence="6 10" id="KW-0479">Metal-binding</keyword>
<dbReference type="Gene3D" id="3.20.20.70">
    <property type="entry name" value="Aldolase class I"/>
    <property type="match status" value="1"/>
</dbReference>
<reference evidence="12" key="2">
    <citation type="journal article" date="2021" name="PeerJ">
        <title>Extensive microbial diversity within the chicken gut microbiome revealed by metagenomics and culture.</title>
        <authorList>
            <person name="Gilroy R."/>
            <person name="Ravi A."/>
            <person name="Getino M."/>
            <person name="Pursley I."/>
            <person name="Horton D.L."/>
            <person name="Alikhan N.F."/>
            <person name="Baker D."/>
            <person name="Gharbi K."/>
            <person name="Hall N."/>
            <person name="Watson M."/>
            <person name="Adriaenssens E.M."/>
            <person name="Foster-Nyarko E."/>
            <person name="Jarju S."/>
            <person name="Secka A."/>
            <person name="Antonio M."/>
            <person name="Oren A."/>
            <person name="Chaudhuri R.R."/>
            <person name="La Ragione R."/>
            <person name="Hildebrand F."/>
            <person name="Pallen M.J."/>
        </authorList>
    </citation>
    <scope>NUCLEOTIDE SEQUENCE</scope>
    <source>
        <strain evidence="12">CHK178-757</strain>
    </source>
</reference>
<dbReference type="SUPFAM" id="SSF102114">
    <property type="entry name" value="Radical SAM enzymes"/>
    <property type="match status" value="1"/>
</dbReference>
<dbReference type="GO" id="GO:0051539">
    <property type="term" value="F:4 iron, 4 sulfur cluster binding"/>
    <property type="evidence" value="ECO:0007669"/>
    <property type="project" value="UniProtKB-UniRule"/>
</dbReference>
<keyword evidence="12" id="KW-0670">Pyruvate</keyword>
<dbReference type="InterPro" id="IPR012839">
    <property type="entry name" value="Organic_radical_activase"/>
</dbReference>
<dbReference type="InterPro" id="IPR001989">
    <property type="entry name" value="Radical_activat_CS"/>
</dbReference>
<dbReference type="SFLD" id="SFLDG01066">
    <property type="entry name" value="organic_radical-activating_enz"/>
    <property type="match status" value="1"/>
</dbReference>
<dbReference type="CDD" id="cd01335">
    <property type="entry name" value="Radical_SAM"/>
    <property type="match status" value="1"/>
</dbReference>
<dbReference type="PANTHER" id="PTHR30352">
    <property type="entry name" value="PYRUVATE FORMATE-LYASE-ACTIVATING ENZYME"/>
    <property type="match status" value="1"/>
</dbReference>
<dbReference type="InterPro" id="IPR058240">
    <property type="entry name" value="rSAM_sf"/>
</dbReference>
<dbReference type="AlphaFoldDB" id="A0A9D1F736"/>
<dbReference type="InterPro" id="IPR007197">
    <property type="entry name" value="rSAM"/>
</dbReference>
<protein>
    <recommendedName>
        <fullName evidence="3 10">Pyruvate formate-lyase-activating enzyme</fullName>
        <ecNumber evidence="10">1.97.1.4</ecNumber>
    </recommendedName>
</protein>
<dbReference type="PANTHER" id="PTHR30352:SF5">
    <property type="entry name" value="PYRUVATE FORMATE-LYASE 1-ACTIVATING ENZYME"/>
    <property type="match status" value="1"/>
</dbReference>
<comment type="function">
    <text evidence="1 10">Activation of pyruvate formate-lyase under anaerobic conditions by generation of an organic free radical, using S-adenosylmethionine and reduced flavodoxin as cosubstrates to produce 5'-deoxy-adenosine.</text>
</comment>
<dbReference type="NCBIfam" id="TIGR02493">
    <property type="entry name" value="PFLA"/>
    <property type="match status" value="1"/>
</dbReference>
<dbReference type="PROSITE" id="PS01087">
    <property type="entry name" value="RADICAL_ACTIVATING"/>
    <property type="match status" value="1"/>
</dbReference>
<evidence type="ECO:0000256" key="9">
    <source>
        <dbReference type="ARBA" id="ARBA00023014"/>
    </source>
</evidence>
<dbReference type="Pfam" id="PF04055">
    <property type="entry name" value="Radical_SAM"/>
    <property type="match status" value="1"/>
</dbReference>
<evidence type="ECO:0000256" key="5">
    <source>
        <dbReference type="ARBA" id="ARBA00022691"/>
    </source>
</evidence>
<dbReference type="EC" id="1.97.1.4" evidence="10"/>
<evidence type="ECO:0000256" key="4">
    <source>
        <dbReference type="ARBA" id="ARBA00022485"/>
    </source>
</evidence>
<reference evidence="12" key="1">
    <citation type="submission" date="2020-10" db="EMBL/GenBank/DDBJ databases">
        <authorList>
            <person name="Gilroy R."/>
        </authorList>
    </citation>
    <scope>NUCLEOTIDE SEQUENCE</scope>
    <source>
        <strain evidence="12">CHK178-757</strain>
    </source>
</reference>
<dbReference type="EMBL" id="DVIT01000062">
    <property type="protein sequence ID" value="HIS48761.1"/>
    <property type="molecule type" value="Genomic_DNA"/>
</dbReference>
<dbReference type="SFLD" id="SFLDS00029">
    <property type="entry name" value="Radical_SAM"/>
    <property type="match status" value="1"/>
</dbReference>
<gene>
    <name evidence="12" type="primary">pflA</name>
    <name evidence="12" type="ORF">IAB46_14665</name>
</gene>
<keyword evidence="8 10" id="KW-0408">Iron</keyword>
<keyword evidence="4 10" id="KW-0004">4Fe-4S</keyword>
<evidence type="ECO:0000256" key="7">
    <source>
        <dbReference type="ARBA" id="ARBA00023002"/>
    </source>
</evidence>
<comment type="caution">
    <text evidence="12">The sequence shown here is derived from an EMBL/GenBank/DDBJ whole genome shotgun (WGS) entry which is preliminary data.</text>
</comment>
<evidence type="ECO:0000313" key="12">
    <source>
        <dbReference type="EMBL" id="HIS48761.1"/>
    </source>
</evidence>
<evidence type="ECO:0000256" key="1">
    <source>
        <dbReference type="ARBA" id="ARBA00003141"/>
    </source>
</evidence>
<evidence type="ECO:0000259" key="11">
    <source>
        <dbReference type="PROSITE" id="PS51918"/>
    </source>
</evidence>
<evidence type="ECO:0000256" key="8">
    <source>
        <dbReference type="ARBA" id="ARBA00023004"/>
    </source>
</evidence>
<keyword evidence="9 10" id="KW-0411">Iron-sulfur</keyword>
<comment type="cofactor">
    <cofactor evidence="10">
        <name>[4Fe-4S] cluster</name>
        <dbReference type="ChEBI" id="CHEBI:49883"/>
    </cofactor>
    <text evidence="10">Binds 1 [4Fe-4S] cluster. The cluster is coordinated with 3 cysteines and an exchangeable S-adenosyl-L-methionine.</text>
</comment>
<dbReference type="PIRSF" id="PIRSF000371">
    <property type="entry name" value="PFL_act_enz"/>
    <property type="match status" value="1"/>
</dbReference>
<proteinExistence type="inferred from homology"/>
<accession>A0A9D1F736</accession>
<name>A0A9D1F736_9FIRM</name>
<keyword evidence="7 10" id="KW-0560">Oxidoreductase</keyword>
<feature type="domain" description="Radical SAM core" evidence="11">
    <location>
        <begin position="18"/>
        <end position="242"/>
    </location>
</feature>
<dbReference type="PROSITE" id="PS51918">
    <property type="entry name" value="RADICAL_SAM"/>
    <property type="match status" value="1"/>
</dbReference>